<name>A0A382MMV5_9ZZZZ</name>
<evidence type="ECO:0000313" key="1">
    <source>
        <dbReference type="EMBL" id="SVC49445.1"/>
    </source>
</evidence>
<protein>
    <submittedName>
        <fullName evidence="1">Uncharacterized protein</fullName>
    </submittedName>
</protein>
<proteinExistence type="predicted"/>
<reference evidence="1" key="1">
    <citation type="submission" date="2018-05" db="EMBL/GenBank/DDBJ databases">
        <authorList>
            <person name="Lanie J.A."/>
            <person name="Ng W.-L."/>
            <person name="Kazmierczak K.M."/>
            <person name="Andrzejewski T.M."/>
            <person name="Davidsen T.M."/>
            <person name="Wayne K.J."/>
            <person name="Tettelin H."/>
            <person name="Glass J.I."/>
            <person name="Rusch D."/>
            <person name="Podicherti R."/>
            <person name="Tsui H.-C.T."/>
            <person name="Winkler M.E."/>
        </authorList>
    </citation>
    <scope>NUCLEOTIDE SEQUENCE</scope>
</reference>
<gene>
    <name evidence="1" type="ORF">METZ01_LOCUS302299</name>
</gene>
<organism evidence="1">
    <name type="scientific">marine metagenome</name>
    <dbReference type="NCBI Taxonomy" id="408172"/>
    <lineage>
        <taxon>unclassified sequences</taxon>
        <taxon>metagenomes</taxon>
        <taxon>ecological metagenomes</taxon>
    </lineage>
</organism>
<dbReference type="EMBL" id="UINC01094310">
    <property type="protein sequence ID" value="SVC49445.1"/>
    <property type="molecule type" value="Genomic_DNA"/>
</dbReference>
<dbReference type="AlphaFoldDB" id="A0A382MMV5"/>
<accession>A0A382MMV5</accession>
<sequence>MSADLQFSHLLNGEYLLCLMPFWAEDSVELGFV</sequence>